<dbReference type="Gramene" id="TuG1812G0200005255.01.T01">
    <property type="protein sequence ID" value="TuG1812G0200005255.01.T01.cds293417"/>
    <property type="gene ID" value="TuG1812G0200005255.01"/>
</dbReference>
<proteinExistence type="predicted"/>
<organism evidence="1 2">
    <name type="scientific">Triticum urartu</name>
    <name type="common">Red wild einkorn</name>
    <name type="synonym">Crithodium urartu</name>
    <dbReference type="NCBI Taxonomy" id="4572"/>
    <lineage>
        <taxon>Eukaryota</taxon>
        <taxon>Viridiplantae</taxon>
        <taxon>Streptophyta</taxon>
        <taxon>Embryophyta</taxon>
        <taxon>Tracheophyta</taxon>
        <taxon>Spermatophyta</taxon>
        <taxon>Magnoliopsida</taxon>
        <taxon>Liliopsida</taxon>
        <taxon>Poales</taxon>
        <taxon>Poaceae</taxon>
        <taxon>BOP clade</taxon>
        <taxon>Pooideae</taxon>
        <taxon>Triticodae</taxon>
        <taxon>Triticeae</taxon>
        <taxon>Triticinae</taxon>
        <taxon>Triticum</taxon>
    </lineage>
</organism>
<accession>A0A8R7PK96</accession>
<dbReference type="EnsemblPlants" id="TuG1812G0200005255.01.T01">
    <property type="protein sequence ID" value="TuG1812G0200005255.01.T01.cds293417"/>
    <property type="gene ID" value="TuG1812G0200005255.01"/>
</dbReference>
<reference evidence="1" key="2">
    <citation type="submission" date="2018-03" db="EMBL/GenBank/DDBJ databases">
        <title>The Triticum urartu genome reveals the dynamic nature of wheat genome evolution.</title>
        <authorList>
            <person name="Ling H."/>
            <person name="Ma B."/>
            <person name="Shi X."/>
            <person name="Liu H."/>
            <person name="Dong L."/>
            <person name="Sun H."/>
            <person name="Cao Y."/>
            <person name="Gao Q."/>
            <person name="Zheng S."/>
            <person name="Li Y."/>
            <person name="Yu Y."/>
            <person name="Du H."/>
            <person name="Qi M."/>
            <person name="Li Y."/>
            <person name="Yu H."/>
            <person name="Cui Y."/>
            <person name="Wang N."/>
            <person name="Chen C."/>
            <person name="Wu H."/>
            <person name="Zhao Y."/>
            <person name="Zhang J."/>
            <person name="Li Y."/>
            <person name="Zhou W."/>
            <person name="Zhang B."/>
            <person name="Hu W."/>
            <person name="Eijk M."/>
            <person name="Tang J."/>
            <person name="Witsenboer H."/>
            <person name="Zhao S."/>
            <person name="Li Z."/>
            <person name="Zhang A."/>
            <person name="Wang D."/>
            <person name="Liang C."/>
        </authorList>
    </citation>
    <scope>NUCLEOTIDE SEQUENCE [LARGE SCALE GENOMIC DNA]</scope>
    <source>
        <strain evidence="1">cv. G1812</strain>
    </source>
</reference>
<keyword evidence="2" id="KW-1185">Reference proteome</keyword>
<dbReference type="Proteomes" id="UP000015106">
    <property type="component" value="Chromosome 2"/>
</dbReference>
<reference evidence="1" key="3">
    <citation type="submission" date="2022-06" db="UniProtKB">
        <authorList>
            <consortium name="EnsemblPlants"/>
        </authorList>
    </citation>
    <scope>IDENTIFICATION</scope>
</reference>
<dbReference type="AlphaFoldDB" id="A0A8R7PK96"/>
<reference evidence="2" key="1">
    <citation type="journal article" date="2013" name="Nature">
        <title>Draft genome of the wheat A-genome progenitor Triticum urartu.</title>
        <authorList>
            <person name="Ling H.Q."/>
            <person name="Zhao S."/>
            <person name="Liu D."/>
            <person name="Wang J."/>
            <person name="Sun H."/>
            <person name="Zhang C."/>
            <person name="Fan H."/>
            <person name="Li D."/>
            <person name="Dong L."/>
            <person name="Tao Y."/>
            <person name="Gao C."/>
            <person name="Wu H."/>
            <person name="Li Y."/>
            <person name="Cui Y."/>
            <person name="Guo X."/>
            <person name="Zheng S."/>
            <person name="Wang B."/>
            <person name="Yu K."/>
            <person name="Liang Q."/>
            <person name="Yang W."/>
            <person name="Lou X."/>
            <person name="Chen J."/>
            <person name="Feng M."/>
            <person name="Jian J."/>
            <person name="Zhang X."/>
            <person name="Luo G."/>
            <person name="Jiang Y."/>
            <person name="Liu J."/>
            <person name="Wang Z."/>
            <person name="Sha Y."/>
            <person name="Zhang B."/>
            <person name="Wu H."/>
            <person name="Tang D."/>
            <person name="Shen Q."/>
            <person name="Xue P."/>
            <person name="Zou S."/>
            <person name="Wang X."/>
            <person name="Liu X."/>
            <person name="Wang F."/>
            <person name="Yang Y."/>
            <person name="An X."/>
            <person name="Dong Z."/>
            <person name="Zhang K."/>
            <person name="Zhang X."/>
            <person name="Luo M.C."/>
            <person name="Dvorak J."/>
            <person name="Tong Y."/>
            <person name="Wang J."/>
            <person name="Yang H."/>
            <person name="Li Z."/>
            <person name="Wang D."/>
            <person name="Zhang A."/>
            <person name="Wang J."/>
        </authorList>
    </citation>
    <scope>NUCLEOTIDE SEQUENCE</scope>
    <source>
        <strain evidence="2">cv. G1812</strain>
    </source>
</reference>
<evidence type="ECO:0000313" key="2">
    <source>
        <dbReference type="Proteomes" id="UP000015106"/>
    </source>
</evidence>
<protein>
    <submittedName>
        <fullName evidence="1">Uncharacterized protein</fullName>
    </submittedName>
</protein>
<sequence>MLSIHRLLSCINFCSCSARSLLDSTVSRVCSSCKFDSSLGACIPLKYRNSTCFSSTYLSAKRCCSFLILKSPRGSFSILVCLMSRVWRRDKCSIESGSALTLVRRNPM</sequence>
<evidence type="ECO:0000313" key="1">
    <source>
        <dbReference type="EnsemblPlants" id="TuG1812G0200005255.01.T01.cds293417"/>
    </source>
</evidence>
<name>A0A8R7PK96_TRIUA</name>